<name>A0AA86UNQ9_9EUKA</name>
<gene>
    <name evidence="2" type="ORF">HINF_LOCUS22010</name>
    <name evidence="1" type="ORF">HINF_LOCUS46126</name>
</gene>
<comment type="caution">
    <text evidence="1">The sequence shown here is derived from an EMBL/GenBank/DDBJ whole genome shotgun (WGS) entry which is preliminary data.</text>
</comment>
<dbReference type="AlphaFoldDB" id="A0AA86UNQ9"/>
<dbReference type="EMBL" id="CATOUU010000906">
    <property type="protein sequence ID" value="CAI9958481.1"/>
    <property type="molecule type" value="Genomic_DNA"/>
</dbReference>
<reference evidence="1" key="1">
    <citation type="submission" date="2023-06" db="EMBL/GenBank/DDBJ databases">
        <authorList>
            <person name="Kurt Z."/>
        </authorList>
    </citation>
    <scope>NUCLEOTIDE SEQUENCE</scope>
</reference>
<evidence type="ECO:0000313" key="1">
    <source>
        <dbReference type="EMBL" id="CAI9958481.1"/>
    </source>
</evidence>
<accession>A0AA86UNQ9</accession>
<dbReference type="EMBL" id="CAXDID020000061">
    <property type="protein sequence ID" value="CAL6010285.1"/>
    <property type="molecule type" value="Genomic_DNA"/>
</dbReference>
<reference evidence="2 3" key="2">
    <citation type="submission" date="2024-07" db="EMBL/GenBank/DDBJ databases">
        <authorList>
            <person name="Akdeniz Z."/>
        </authorList>
    </citation>
    <scope>NUCLEOTIDE SEQUENCE [LARGE SCALE GENOMIC DNA]</scope>
</reference>
<dbReference type="Proteomes" id="UP001642409">
    <property type="component" value="Unassembled WGS sequence"/>
</dbReference>
<proteinExistence type="predicted"/>
<protein>
    <submittedName>
        <fullName evidence="2">Hypothetical_protein</fullName>
    </submittedName>
</protein>
<evidence type="ECO:0000313" key="3">
    <source>
        <dbReference type="Proteomes" id="UP001642409"/>
    </source>
</evidence>
<organism evidence="1">
    <name type="scientific">Hexamita inflata</name>
    <dbReference type="NCBI Taxonomy" id="28002"/>
    <lineage>
        <taxon>Eukaryota</taxon>
        <taxon>Metamonada</taxon>
        <taxon>Diplomonadida</taxon>
        <taxon>Hexamitidae</taxon>
        <taxon>Hexamitinae</taxon>
        <taxon>Hexamita</taxon>
    </lineage>
</organism>
<evidence type="ECO:0000313" key="2">
    <source>
        <dbReference type="EMBL" id="CAL6010285.1"/>
    </source>
</evidence>
<sequence length="124" mass="14362">MIWYIAATNKQSSMFHIIIRQILNIEYTKLNRYNNVKNGTQNTNTFGSFIIIQIIASGSIYTYKVLPLSTPLQYKQYPKCIQKQCYIFEGFKAQKTGLQRFLSLAYRGNFMDNPLISENATPSE</sequence>
<keyword evidence="3" id="KW-1185">Reference proteome</keyword>